<dbReference type="GO" id="GO:0004930">
    <property type="term" value="F:G protein-coupled receptor activity"/>
    <property type="evidence" value="ECO:0007669"/>
    <property type="project" value="UniProtKB-KW"/>
</dbReference>
<dbReference type="Pfam" id="PF00001">
    <property type="entry name" value="7tm_1"/>
    <property type="match status" value="1"/>
</dbReference>
<evidence type="ECO:0000313" key="13">
    <source>
        <dbReference type="Proteomes" id="UP001239994"/>
    </source>
</evidence>
<dbReference type="GO" id="GO:0005886">
    <property type="term" value="C:plasma membrane"/>
    <property type="evidence" value="ECO:0007669"/>
    <property type="project" value="UniProtKB-SubCell"/>
</dbReference>
<dbReference type="InterPro" id="IPR017452">
    <property type="entry name" value="GPCR_Rhodpsn_7TM"/>
</dbReference>
<feature type="transmembrane region" description="Helical" evidence="10">
    <location>
        <begin position="241"/>
        <end position="266"/>
    </location>
</feature>
<sequence>MPALGGGRKPGKREHRMQGTAVAYAALMIASSVCSVCGNVLLLSVLLLNRGLQTETWLLTVSFSLCDLALGLSTIPFAAHNSLFQPVGYASASALCQGSAFLFLLLQLASVHSLAWATIDKFAEICFALSYASAFTAPRTRVILAAVWLYALLNAALPLLGFGSYTYSGSRFLCAPSFKPATTAFNMLFMVVGIIVPILAMCAMYGYIVYVARNQVRRGTFVCNENHCFYVPASNYFRSSIVMVTTIVCLLICWLPYITICFYETLTGRESPPSACALATWLVLFTAALNPWIISMTQTRYRAALRRSASKLRQTFERVRQSSLPKHAAAQAAGGTPGRPSSEAGAAPAPHTHTEALQEPQRS</sequence>
<dbReference type="Gene3D" id="1.20.1070.10">
    <property type="entry name" value="Rhodopsin 7-helix transmembrane proteins"/>
    <property type="match status" value="1"/>
</dbReference>
<dbReference type="PANTHER" id="PTHR22752:SF14">
    <property type="entry name" value="G-PROTEIN COUPLED RECEPTORS FAMILY 1 PROFILE DOMAIN-CONTAINING PROTEIN"/>
    <property type="match status" value="1"/>
</dbReference>
<proteinExistence type="predicted"/>
<feature type="transmembrane region" description="Helical" evidence="10">
    <location>
        <begin position="142"/>
        <end position="167"/>
    </location>
</feature>
<evidence type="ECO:0000256" key="10">
    <source>
        <dbReference type="SAM" id="Phobius"/>
    </source>
</evidence>
<feature type="transmembrane region" description="Helical" evidence="10">
    <location>
        <begin position="278"/>
        <end position="297"/>
    </location>
</feature>
<keyword evidence="8" id="KW-0807">Transducer</keyword>
<evidence type="ECO:0000256" key="6">
    <source>
        <dbReference type="ARBA" id="ARBA00023136"/>
    </source>
</evidence>
<keyword evidence="3 10" id="KW-0812">Transmembrane</keyword>
<evidence type="ECO:0000256" key="5">
    <source>
        <dbReference type="ARBA" id="ARBA00023040"/>
    </source>
</evidence>
<evidence type="ECO:0000259" key="11">
    <source>
        <dbReference type="PROSITE" id="PS50262"/>
    </source>
</evidence>
<feature type="transmembrane region" description="Helical" evidence="10">
    <location>
        <begin position="187"/>
        <end position="210"/>
    </location>
</feature>
<accession>A0AAD8Z879</accession>
<dbReference type="CDD" id="cd00637">
    <property type="entry name" value="7tm_classA_rhodopsin-like"/>
    <property type="match status" value="1"/>
</dbReference>
<evidence type="ECO:0000256" key="9">
    <source>
        <dbReference type="SAM" id="MobiDB-lite"/>
    </source>
</evidence>
<comment type="subcellular location">
    <subcellularLocation>
        <location evidence="1">Cell membrane</location>
        <topology evidence="1">Multi-pass membrane protein</topology>
    </subcellularLocation>
</comment>
<keyword evidence="7" id="KW-0675">Receptor</keyword>
<comment type="caution">
    <text evidence="12">The sequence shown here is derived from an EMBL/GenBank/DDBJ whole genome shotgun (WGS) entry which is preliminary data.</text>
</comment>
<evidence type="ECO:0000256" key="7">
    <source>
        <dbReference type="ARBA" id="ARBA00023170"/>
    </source>
</evidence>
<evidence type="ECO:0000256" key="4">
    <source>
        <dbReference type="ARBA" id="ARBA00022989"/>
    </source>
</evidence>
<dbReference type="PRINTS" id="PR00237">
    <property type="entry name" value="GPCRRHODOPSN"/>
</dbReference>
<feature type="domain" description="G-protein coupled receptors family 1 profile" evidence="11">
    <location>
        <begin position="38"/>
        <end position="294"/>
    </location>
</feature>
<dbReference type="SUPFAM" id="SSF81321">
    <property type="entry name" value="Family A G protein-coupled receptor-like"/>
    <property type="match status" value="1"/>
</dbReference>
<keyword evidence="13" id="KW-1185">Reference proteome</keyword>
<dbReference type="PROSITE" id="PS50262">
    <property type="entry name" value="G_PROTEIN_RECEP_F1_2"/>
    <property type="match status" value="1"/>
</dbReference>
<evidence type="ECO:0000313" key="12">
    <source>
        <dbReference type="EMBL" id="KAK1793359.1"/>
    </source>
</evidence>
<keyword evidence="2" id="KW-1003">Cell membrane</keyword>
<feature type="compositionally biased region" description="Basic and acidic residues" evidence="9">
    <location>
        <begin position="352"/>
        <end position="363"/>
    </location>
</feature>
<dbReference type="InterPro" id="IPR000276">
    <property type="entry name" value="GPCR_Rhodpsn"/>
</dbReference>
<dbReference type="AlphaFoldDB" id="A0AAD8Z879"/>
<evidence type="ECO:0000256" key="2">
    <source>
        <dbReference type="ARBA" id="ARBA00022475"/>
    </source>
</evidence>
<dbReference type="EMBL" id="JAROKS010000018">
    <property type="protein sequence ID" value="KAK1793359.1"/>
    <property type="molecule type" value="Genomic_DNA"/>
</dbReference>
<keyword evidence="4 10" id="KW-1133">Transmembrane helix</keyword>
<reference evidence="12" key="1">
    <citation type="submission" date="2023-03" db="EMBL/GenBank/DDBJ databases">
        <title>Electrophorus voltai genome.</title>
        <authorList>
            <person name="Bian C."/>
        </authorList>
    </citation>
    <scope>NUCLEOTIDE SEQUENCE</scope>
    <source>
        <strain evidence="12">CB-2022</strain>
        <tissue evidence="12">Muscle</tissue>
    </source>
</reference>
<name>A0AAD8Z879_9TELE</name>
<evidence type="ECO:0000256" key="8">
    <source>
        <dbReference type="ARBA" id="ARBA00023224"/>
    </source>
</evidence>
<feature type="transmembrane region" description="Helical" evidence="10">
    <location>
        <begin position="87"/>
        <end position="108"/>
    </location>
</feature>
<dbReference type="PANTHER" id="PTHR22752">
    <property type="entry name" value="G PROTEIN-COUPLED RECEPTOR"/>
    <property type="match status" value="1"/>
</dbReference>
<dbReference type="FunFam" id="1.20.1070.10:FF:000464">
    <property type="entry name" value="Trace amine-associated receptor 1"/>
    <property type="match status" value="1"/>
</dbReference>
<dbReference type="Proteomes" id="UP001239994">
    <property type="component" value="Unassembled WGS sequence"/>
</dbReference>
<gene>
    <name evidence="12" type="ORF">P4O66_011745</name>
</gene>
<feature type="transmembrane region" description="Helical" evidence="10">
    <location>
        <begin position="21"/>
        <end position="45"/>
    </location>
</feature>
<feature type="region of interest" description="Disordered" evidence="9">
    <location>
        <begin position="321"/>
        <end position="363"/>
    </location>
</feature>
<feature type="transmembrane region" description="Helical" evidence="10">
    <location>
        <begin position="114"/>
        <end position="135"/>
    </location>
</feature>
<protein>
    <recommendedName>
        <fullName evidence="11">G-protein coupled receptors family 1 profile domain-containing protein</fullName>
    </recommendedName>
</protein>
<keyword evidence="5" id="KW-0297">G-protein coupled receptor</keyword>
<evidence type="ECO:0000256" key="3">
    <source>
        <dbReference type="ARBA" id="ARBA00022692"/>
    </source>
</evidence>
<feature type="transmembrane region" description="Helical" evidence="10">
    <location>
        <begin position="57"/>
        <end position="75"/>
    </location>
</feature>
<keyword evidence="6 10" id="KW-0472">Membrane</keyword>
<evidence type="ECO:0000256" key="1">
    <source>
        <dbReference type="ARBA" id="ARBA00004651"/>
    </source>
</evidence>
<organism evidence="12 13">
    <name type="scientific">Electrophorus voltai</name>
    <dbReference type="NCBI Taxonomy" id="2609070"/>
    <lineage>
        <taxon>Eukaryota</taxon>
        <taxon>Metazoa</taxon>
        <taxon>Chordata</taxon>
        <taxon>Craniata</taxon>
        <taxon>Vertebrata</taxon>
        <taxon>Euteleostomi</taxon>
        <taxon>Actinopterygii</taxon>
        <taxon>Neopterygii</taxon>
        <taxon>Teleostei</taxon>
        <taxon>Ostariophysi</taxon>
        <taxon>Gymnotiformes</taxon>
        <taxon>Gymnotoidei</taxon>
        <taxon>Gymnotidae</taxon>
        <taxon>Electrophorus</taxon>
    </lineage>
</organism>